<keyword evidence="3" id="KW-1185">Reference proteome</keyword>
<feature type="compositionally biased region" description="Basic residues" evidence="1">
    <location>
        <begin position="1"/>
        <end position="10"/>
    </location>
</feature>
<evidence type="ECO:0000313" key="3">
    <source>
        <dbReference type="Proteomes" id="UP000250266"/>
    </source>
</evidence>
<sequence>MESVPQHRKPLSQPPAPATRPAGHPLLSLAAHELPGSDSQILFPSAPGCVSEAEEAEEAEEAKHASKILPPDHAQAPFSPPHSHPAAHIHPSEPVRRPSIPSPSARPLARVQLVRWRGKQRLTARQDEVLVRM</sequence>
<reference evidence="2 3" key="1">
    <citation type="journal article" date="2016" name="Nat. Commun.">
        <title>Ectomycorrhizal ecology is imprinted in the genome of the dominant symbiotic fungus Cenococcum geophilum.</title>
        <authorList>
            <consortium name="DOE Joint Genome Institute"/>
            <person name="Peter M."/>
            <person name="Kohler A."/>
            <person name="Ohm R.A."/>
            <person name="Kuo A."/>
            <person name="Krutzmann J."/>
            <person name="Morin E."/>
            <person name="Arend M."/>
            <person name="Barry K.W."/>
            <person name="Binder M."/>
            <person name="Choi C."/>
            <person name="Clum A."/>
            <person name="Copeland A."/>
            <person name="Grisel N."/>
            <person name="Haridas S."/>
            <person name="Kipfer T."/>
            <person name="LaButti K."/>
            <person name="Lindquist E."/>
            <person name="Lipzen A."/>
            <person name="Maire R."/>
            <person name="Meier B."/>
            <person name="Mihaltcheva S."/>
            <person name="Molinier V."/>
            <person name="Murat C."/>
            <person name="Poggeler S."/>
            <person name="Quandt C.A."/>
            <person name="Sperisen C."/>
            <person name="Tritt A."/>
            <person name="Tisserant E."/>
            <person name="Crous P.W."/>
            <person name="Henrissat B."/>
            <person name="Nehls U."/>
            <person name="Egli S."/>
            <person name="Spatafora J.W."/>
            <person name="Grigoriev I.V."/>
            <person name="Martin F.M."/>
        </authorList>
    </citation>
    <scope>NUCLEOTIDE SEQUENCE [LARGE SCALE GENOMIC DNA]</scope>
    <source>
        <strain evidence="2 3">CBS 459.81</strain>
    </source>
</reference>
<gene>
    <name evidence="2" type="ORF">K432DRAFT_383566</name>
</gene>
<protein>
    <submittedName>
        <fullName evidence="2">Uncharacterized protein</fullName>
    </submittedName>
</protein>
<feature type="compositionally biased region" description="Low complexity" evidence="1">
    <location>
        <begin position="97"/>
        <end position="107"/>
    </location>
</feature>
<organism evidence="2 3">
    <name type="scientific">Lepidopterella palustris CBS 459.81</name>
    <dbReference type="NCBI Taxonomy" id="1314670"/>
    <lineage>
        <taxon>Eukaryota</taxon>
        <taxon>Fungi</taxon>
        <taxon>Dikarya</taxon>
        <taxon>Ascomycota</taxon>
        <taxon>Pezizomycotina</taxon>
        <taxon>Dothideomycetes</taxon>
        <taxon>Pleosporomycetidae</taxon>
        <taxon>Mytilinidiales</taxon>
        <taxon>Argynnaceae</taxon>
        <taxon>Lepidopterella</taxon>
    </lineage>
</organism>
<accession>A0A8E2E7N9</accession>
<proteinExistence type="predicted"/>
<name>A0A8E2E7N9_9PEZI</name>
<feature type="region of interest" description="Disordered" evidence="1">
    <location>
        <begin position="1"/>
        <end position="107"/>
    </location>
</feature>
<evidence type="ECO:0000256" key="1">
    <source>
        <dbReference type="SAM" id="MobiDB-lite"/>
    </source>
</evidence>
<dbReference type="EMBL" id="KV745036">
    <property type="protein sequence ID" value="OCK78867.1"/>
    <property type="molecule type" value="Genomic_DNA"/>
</dbReference>
<evidence type="ECO:0000313" key="2">
    <source>
        <dbReference type="EMBL" id="OCK78867.1"/>
    </source>
</evidence>
<dbReference type="AlphaFoldDB" id="A0A8E2E7N9"/>
<dbReference type="Proteomes" id="UP000250266">
    <property type="component" value="Unassembled WGS sequence"/>
</dbReference>